<evidence type="ECO:0000313" key="3">
    <source>
        <dbReference type="Proteomes" id="UP000308768"/>
    </source>
</evidence>
<comment type="caution">
    <text evidence="2">The sequence shown here is derived from an EMBL/GenBank/DDBJ whole genome shotgun (WGS) entry which is preliminary data.</text>
</comment>
<dbReference type="EMBL" id="NAJN01000437">
    <property type="protein sequence ID" value="TKA73385.1"/>
    <property type="molecule type" value="Genomic_DNA"/>
</dbReference>
<keyword evidence="3" id="KW-1185">Reference proteome</keyword>
<reference evidence="2 3" key="1">
    <citation type="submission" date="2017-03" db="EMBL/GenBank/DDBJ databases">
        <title>Genomes of endolithic fungi from Antarctica.</title>
        <authorList>
            <person name="Coleine C."/>
            <person name="Masonjones S."/>
            <person name="Stajich J.E."/>
        </authorList>
    </citation>
    <scope>NUCLEOTIDE SEQUENCE [LARGE SCALE GENOMIC DNA]</scope>
    <source>
        <strain evidence="2 3">CCFEE 5187</strain>
    </source>
</reference>
<evidence type="ECO:0000256" key="1">
    <source>
        <dbReference type="SAM" id="Phobius"/>
    </source>
</evidence>
<protein>
    <submittedName>
        <fullName evidence="2">Uncharacterized protein</fullName>
    </submittedName>
</protein>
<proteinExistence type="predicted"/>
<feature type="transmembrane region" description="Helical" evidence="1">
    <location>
        <begin position="15"/>
        <end position="35"/>
    </location>
</feature>
<dbReference type="AlphaFoldDB" id="A0A4U0XFH5"/>
<keyword evidence="1" id="KW-0812">Transmembrane</keyword>
<keyword evidence="1" id="KW-0472">Membrane</keyword>
<evidence type="ECO:0000313" key="2">
    <source>
        <dbReference type="EMBL" id="TKA73385.1"/>
    </source>
</evidence>
<gene>
    <name evidence="2" type="ORF">B0A49_08034</name>
</gene>
<name>A0A4U0XFH5_9PEZI</name>
<keyword evidence="1" id="KW-1133">Transmembrane helix</keyword>
<organism evidence="2 3">
    <name type="scientific">Cryomyces minteri</name>
    <dbReference type="NCBI Taxonomy" id="331657"/>
    <lineage>
        <taxon>Eukaryota</taxon>
        <taxon>Fungi</taxon>
        <taxon>Dikarya</taxon>
        <taxon>Ascomycota</taxon>
        <taxon>Pezizomycotina</taxon>
        <taxon>Dothideomycetes</taxon>
        <taxon>Dothideomycetes incertae sedis</taxon>
        <taxon>Cryomyces</taxon>
    </lineage>
</organism>
<dbReference type="Proteomes" id="UP000308768">
    <property type="component" value="Unassembled WGS sequence"/>
</dbReference>
<sequence length="73" mass="8523">MCEIDASFLAMIKDAAWAVYGFLVFPICQCLAWSAREMSKEYHLATNFGDYRVKQWATASTLSRLELRLHMEW</sequence>
<accession>A0A4U0XFH5</accession>